<dbReference type="Gene3D" id="3.10.180.10">
    <property type="entry name" value="2,3-Dihydroxybiphenyl 1,2-Dioxygenase, domain 1"/>
    <property type="match status" value="1"/>
</dbReference>
<accession>L8PRF2</accession>
<organism evidence="1 2">
    <name type="scientific">Streptomyces viridochromogenes Tue57</name>
    <dbReference type="NCBI Taxonomy" id="1160705"/>
    <lineage>
        <taxon>Bacteria</taxon>
        <taxon>Bacillati</taxon>
        <taxon>Actinomycetota</taxon>
        <taxon>Actinomycetes</taxon>
        <taxon>Kitasatosporales</taxon>
        <taxon>Streptomycetaceae</taxon>
        <taxon>Streptomyces</taxon>
    </lineage>
</organism>
<name>L8PRF2_STRVR</name>
<comment type="caution">
    <text evidence="1">The sequence shown here is derived from an EMBL/GenBank/DDBJ whole genome shotgun (WGS) entry which is preliminary data.</text>
</comment>
<dbReference type="EMBL" id="AMLP01000018">
    <property type="protein sequence ID" value="ELS58588.1"/>
    <property type="molecule type" value="Genomic_DNA"/>
</dbReference>
<gene>
    <name evidence="1" type="ORF">STVIR_0484</name>
</gene>
<dbReference type="InterPro" id="IPR029068">
    <property type="entry name" value="Glyas_Bleomycin-R_OHBP_Dase"/>
</dbReference>
<reference evidence="1 2" key="1">
    <citation type="journal article" date="2013" name="Genome Announc.">
        <title>Draft Genome Sequence of Streptomyces viridochromogenes Strain Tu57, Producer of Avilamycin.</title>
        <authorList>
            <person name="Gruning B.A."/>
            <person name="Erxleben A."/>
            <person name="Hahnlein A."/>
            <person name="Gunther S."/>
        </authorList>
    </citation>
    <scope>NUCLEOTIDE SEQUENCE [LARGE SCALE GENOMIC DNA]</scope>
    <source>
        <strain evidence="1 2">Tue57</strain>
    </source>
</reference>
<evidence type="ECO:0000313" key="2">
    <source>
        <dbReference type="Proteomes" id="UP000011205"/>
    </source>
</evidence>
<evidence type="ECO:0000313" key="1">
    <source>
        <dbReference type="EMBL" id="ELS58588.1"/>
    </source>
</evidence>
<proteinExistence type="predicted"/>
<sequence length="34" mass="3863">MSVPLEKQMWGDMFGMCAGRFGIPWMMDSIPPQS</sequence>
<dbReference type="AlphaFoldDB" id="L8PRF2"/>
<dbReference type="PATRIC" id="fig|1160705.3.peg.479"/>
<protein>
    <submittedName>
        <fullName evidence="1">Putative Glyoxalase</fullName>
    </submittedName>
</protein>
<dbReference type="Proteomes" id="UP000011205">
    <property type="component" value="Unassembled WGS sequence"/>
</dbReference>